<keyword evidence="1" id="KW-0732">Signal</keyword>
<dbReference type="GO" id="GO:0016279">
    <property type="term" value="F:protein-lysine N-methyltransferase activity"/>
    <property type="evidence" value="ECO:0007669"/>
    <property type="project" value="TreeGrafter"/>
</dbReference>
<gene>
    <name evidence="2" type="ORF">EGYM00163_LOCUS52150</name>
</gene>
<organism evidence="2">
    <name type="scientific">Eutreptiella gymnastica</name>
    <dbReference type="NCBI Taxonomy" id="73025"/>
    <lineage>
        <taxon>Eukaryota</taxon>
        <taxon>Discoba</taxon>
        <taxon>Euglenozoa</taxon>
        <taxon>Euglenida</taxon>
        <taxon>Spirocuta</taxon>
        <taxon>Euglenophyceae</taxon>
        <taxon>Eutreptiales</taxon>
        <taxon>Eutreptiaceae</taxon>
        <taxon>Eutreptiella</taxon>
    </lineage>
</organism>
<dbReference type="CDD" id="cd10527">
    <property type="entry name" value="SET_LSMT"/>
    <property type="match status" value="1"/>
</dbReference>
<dbReference type="EMBL" id="HBJA01152410">
    <property type="protein sequence ID" value="CAE0843001.1"/>
    <property type="molecule type" value="Transcribed_RNA"/>
</dbReference>
<accession>A0A7S4GPH8</accession>
<evidence type="ECO:0000256" key="1">
    <source>
        <dbReference type="SAM" id="SignalP"/>
    </source>
</evidence>
<feature type="signal peptide" evidence="1">
    <location>
        <begin position="1"/>
        <end position="31"/>
    </location>
</feature>
<feature type="chain" id="PRO_5030521884" description="SET domain-containing protein" evidence="1">
    <location>
        <begin position="32"/>
        <end position="431"/>
    </location>
</feature>
<evidence type="ECO:0008006" key="3">
    <source>
        <dbReference type="Google" id="ProtNLM"/>
    </source>
</evidence>
<dbReference type="PANTHER" id="PTHR13271:SF121">
    <property type="entry name" value="SET DOMAIN-CONTAINING PROTEIN"/>
    <property type="match status" value="1"/>
</dbReference>
<dbReference type="SUPFAM" id="SSF82199">
    <property type="entry name" value="SET domain"/>
    <property type="match status" value="1"/>
</dbReference>
<dbReference type="AlphaFoldDB" id="A0A7S4GPH8"/>
<proteinExistence type="predicted"/>
<protein>
    <recommendedName>
        <fullName evidence="3">SET domain-containing protein</fullName>
    </recommendedName>
</protein>
<dbReference type="PANTHER" id="PTHR13271">
    <property type="entry name" value="UNCHARACTERIZED PUTATIVE METHYLTRANSFERASE"/>
    <property type="match status" value="1"/>
</dbReference>
<name>A0A7S4GPH8_9EUGL</name>
<sequence>MAFVVPCMIQEWWCYLVLLLVAILHLSEVDGSMSAPLASDEERATIFNKWIADNYETKLYLEVRPTPGMRFGAFALRDIKMGRVYSSTPPQLLMGREALQRSDRTTYLQLDINGALLLFLLYEKNKGPDSFWFPYIQLLPTMNDYQHLPSYWPDADLKKGLSGTVCYQNVVGARHGEQKEYEKLKSFLEKHDRVALEYFDWDNFKWARTVRDSRTIWLEGKERQFVPMLDMINCKHHEDPSKIHLTRYGPKKSADTVALWNFKRGEQIWENYGQNNLMYYQFHGFTIQDNVYDCYDLNLESLYYYVDRWARRNGRHFRQVHFCISVRKGIPPDVMNFFAAVAADRANRNELDELDGIRGFEKHLKEKLQGLRLGKTTKWEATKDWIPTVSVDGWMAAREYRRSETRMVKELLRWARDRRLALKAQAEDDEL</sequence>
<dbReference type="InterPro" id="IPR050600">
    <property type="entry name" value="SETD3_SETD6_MTase"/>
</dbReference>
<reference evidence="2" key="1">
    <citation type="submission" date="2021-01" db="EMBL/GenBank/DDBJ databases">
        <authorList>
            <person name="Corre E."/>
            <person name="Pelletier E."/>
            <person name="Niang G."/>
            <person name="Scheremetjew M."/>
            <person name="Finn R."/>
            <person name="Kale V."/>
            <person name="Holt S."/>
            <person name="Cochrane G."/>
            <person name="Meng A."/>
            <person name="Brown T."/>
            <person name="Cohen L."/>
        </authorList>
    </citation>
    <scope>NUCLEOTIDE SEQUENCE</scope>
    <source>
        <strain evidence="2">CCMP1594</strain>
    </source>
</reference>
<evidence type="ECO:0000313" key="2">
    <source>
        <dbReference type="EMBL" id="CAE0843001.1"/>
    </source>
</evidence>
<dbReference type="Gene3D" id="3.90.1410.10">
    <property type="entry name" value="set domain protein methyltransferase, domain 1"/>
    <property type="match status" value="1"/>
</dbReference>
<dbReference type="InterPro" id="IPR046341">
    <property type="entry name" value="SET_dom_sf"/>
</dbReference>